<dbReference type="InterPro" id="IPR006597">
    <property type="entry name" value="Sel1-like"/>
</dbReference>
<sequence length="500" mass="56749">MRPQPPGSKSFREGNHFYGVKNYEEALHRWEKASSLNNVEATLRAADLYNEGKKRLLRDPVKALKLYKFAAYLSQDTLARYKIGLMYFLGDGVQQNFEHAFTYFQLAANDGCFSAELALAHLYYTGQGVEKDFYKAFILYVQTADHPKCILGIAKLYHHGHGTFLQDSKQAISGYQRAGDQGDVDAIYELGCICIHGRLGTKINYAYAMRIFLMADKMGHVDSIVNIGILYFYGRGVELDIDKAQFFIGKALRIDQEHGLANYYAAKCYIAKNNGSPDDLIIEHYVKAADSRHSGALLVVGRFYEDGLMGETNIEKAIICYQRAIDADLNDLADDNFAKAAKDALRRLKPNPTDVAVQHKHVPPATVVKPKPESPVDTVKHTPLPSSTTTVIQPSADVKSKPMSQIEEEHEKMRLVSLKLKQRLELSENERLRIEQELKEKLELSEKERLRIEQESKEKDEQIRILTLEKGKMQQFQMQLVLDLAGKGDQSNKRMRYTVD</sequence>
<comment type="similarity">
    <text evidence="1">Belongs to the sel-1 family.</text>
</comment>
<dbReference type="PANTHER" id="PTHR11102:SF147">
    <property type="entry name" value="SEL1L ADAPTOR SUBUNIT OF ERAD E3 UBIQUITIN LIGASE"/>
    <property type="match status" value="1"/>
</dbReference>
<evidence type="ECO:0008006" key="6">
    <source>
        <dbReference type="Google" id="ProtNLM"/>
    </source>
</evidence>
<organism evidence="4 5">
    <name type="scientific">Helicostylum pulchrum</name>
    <dbReference type="NCBI Taxonomy" id="562976"/>
    <lineage>
        <taxon>Eukaryota</taxon>
        <taxon>Fungi</taxon>
        <taxon>Fungi incertae sedis</taxon>
        <taxon>Mucoromycota</taxon>
        <taxon>Mucoromycotina</taxon>
        <taxon>Mucoromycetes</taxon>
        <taxon>Mucorales</taxon>
        <taxon>Mucorineae</taxon>
        <taxon>Mucoraceae</taxon>
        <taxon>Helicostylum</taxon>
    </lineage>
</organism>
<feature type="compositionally biased region" description="Basic and acidic residues" evidence="3">
    <location>
        <begin position="370"/>
        <end position="380"/>
    </location>
</feature>
<keyword evidence="2" id="KW-0175">Coiled coil</keyword>
<evidence type="ECO:0000256" key="1">
    <source>
        <dbReference type="ARBA" id="ARBA00038101"/>
    </source>
</evidence>
<dbReference type="Pfam" id="PF08238">
    <property type="entry name" value="Sel1"/>
    <property type="match status" value="8"/>
</dbReference>
<feature type="region of interest" description="Disordered" evidence="3">
    <location>
        <begin position="362"/>
        <end position="399"/>
    </location>
</feature>
<proteinExistence type="inferred from homology"/>
<accession>A0ABP9Y443</accession>
<evidence type="ECO:0000256" key="3">
    <source>
        <dbReference type="SAM" id="MobiDB-lite"/>
    </source>
</evidence>
<dbReference type="PANTHER" id="PTHR11102">
    <property type="entry name" value="SEL-1-LIKE PROTEIN"/>
    <property type="match status" value="1"/>
</dbReference>
<keyword evidence="5" id="KW-1185">Reference proteome</keyword>
<feature type="coiled-coil region" evidence="2">
    <location>
        <begin position="417"/>
        <end position="462"/>
    </location>
</feature>
<evidence type="ECO:0000313" key="5">
    <source>
        <dbReference type="Proteomes" id="UP001476247"/>
    </source>
</evidence>
<reference evidence="4 5" key="1">
    <citation type="submission" date="2024-04" db="EMBL/GenBank/DDBJ databases">
        <title>genome sequences of Mucor flavus KT1a and Helicostylum pulchrum KT1b strains isolation_sourced from the surface of a dry-aged beef.</title>
        <authorList>
            <person name="Toyotome T."/>
            <person name="Hosono M."/>
            <person name="Torimaru M."/>
            <person name="Fukuda K."/>
            <person name="Mikami N."/>
        </authorList>
    </citation>
    <scope>NUCLEOTIDE SEQUENCE [LARGE SCALE GENOMIC DNA]</scope>
    <source>
        <strain evidence="4 5">KT1b</strain>
    </source>
</reference>
<comment type="caution">
    <text evidence="4">The sequence shown here is derived from an EMBL/GenBank/DDBJ whole genome shotgun (WGS) entry which is preliminary data.</text>
</comment>
<name>A0ABP9Y443_9FUNG</name>
<feature type="compositionally biased region" description="Polar residues" evidence="3">
    <location>
        <begin position="384"/>
        <end position="393"/>
    </location>
</feature>
<dbReference type="SUPFAM" id="SSF81901">
    <property type="entry name" value="HCP-like"/>
    <property type="match status" value="2"/>
</dbReference>
<dbReference type="InterPro" id="IPR050767">
    <property type="entry name" value="Sel1_AlgK"/>
</dbReference>
<gene>
    <name evidence="4" type="ORF">HPULCUR_007201</name>
</gene>
<dbReference type="Gene3D" id="1.25.40.10">
    <property type="entry name" value="Tetratricopeptide repeat domain"/>
    <property type="match status" value="2"/>
</dbReference>
<evidence type="ECO:0000313" key="4">
    <source>
        <dbReference type="EMBL" id="GAA5801749.1"/>
    </source>
</evidence>
<dbReference type="InterPro" id="IPR011990">
    <property type="entry name" value="TPR-like_helical_dom_sf"/>
</dbReference>
<protein>
    <recommendedName>
        <fullName evidence="6">Beta-lactamase</fullName>
    </recommendedName>
</protein>
<dbReference type="Proteomes" id="UP001476247">
    <property type="component" value="Unassembled WGS sequence"/>
</dbReference>
<evidence type="ECO:0000256" key="2">
    <source>
        <dbReference type="SAM" id="Coils"/>
    </source>
</evidence>
<dbReference type="SMART" id="SM00671">
    <property type="entry name" value="SEL1"/>
    <property type="match status" value="8"/>
</dbReference>
<dbReference type="EMBL" id="BAABUJ010000020">
    <property type="protein sequence ID" value="GAA5801749.1"/>
    <property type="molecule type" value="Genomic_DNA"/>
</dbReference>